<evidence type="ECO:0000313" key="3">
    <source>
        <dbReference type="Proteomes" id="UP000827133"/>
    </source>
</evidence>
<name>A0A9P8D4Q3_9HYPO</name>
<dbReference type="InterPro" id="IPR000873">
    <property type="entry name" value="AMP-dep_synth/lig_dom"/>
</dbReference>
<dbReference type="Gene3D" id="3.40.50.980">
    <property type="match status" value="1"/>
</dbReference>
<dbReference type="AlphaFoldDB" id="A0A9P8D4Q3"/>
<dbReference type="EMBL" id="JAHBCI010000011">
    <property type="protein sequence ID" value="KAG9495282.1"/>
    <property type="molecule type" value="Genomic_DNA"/>
</dbReference>
<dbReference type="GeneID" id="68321374"/>
<reference evidence="2" key="1">
    <citation type="journal article" date="2021" name="Mol. Plant Microbe Interact.">
        <title>Telomere to telomere genome assembly of Fusarium musae F31, causal agent of crown rot disease of banana.</title>
        <authorList>
            <person name="Degradi L."/>
            <person name="Tava V."/>
            <person name="Kunova A."/>
            <person name="Cortesi P."/>
            <person name="Saracchi M."/>
            <person name="Pasquali M."/>
        </authorList>
    </citation>
    <scope>NUCLEOTIDE SEQUENCE</scope>
    <source>
        <strain evidence="2">F31</strain>
    </source>
</reference>
<evidence type="ECO:0000313" key="2">
    <source>
        <dbReference type="EMBL" id="KAG9495282.1"/>
    </source>
</evidence>
<organism evidence="2 3">
    <name type="scientific">Fusarium musae</name>
    <dbReference type="NCBI Taxonomy" id="1042133"/>
    <lineage>
        <taxon>Eukaryota</taxon>
        <taxon>Fungi</taxon>
        <taxon>Dikarya</taxon>
        <taxon>Ascomycota</taxon>
        <taxon>Pezizomycotina</taxon>
        <taxon>Sordariomycetes</taxon>
        <taxon>Hypocreomycetidae</taxon>
        <taxon>Hypocreales</taxon>
        <taxon>Nectriaceae</taxon>
        <taxon>Fusarium</taxon>
    </lineage>
</organism>
<keyword evidence="3" id="KW-1185">Reference proteome</keyword>
<dbReference type="KEGG" id="fmu:J7337_013518"/>
<gene>
    <name evidence="2" type="ORF">J7337_013518</name>
</gene>
<dbReference type="PANTHER" id="PTHR24096">
    <property type="entry name" value="LONG-CHAIN-FATTY-ACID--COA LIGASE"/>
    <property type="match status" value="1"/>
</dbReference>
<dbReference type="RefSeq" id="XP_044674282.1">
    <property type="nucleotide sequence ID" value="XM_044831007.1"/>
</dbReference>
<protein>
    <recommendedName>
        <fullName evidence="1">AMP-dependent synthetase/ligase domain-containing protein</fullName>
    </recommendedName>
</protein>
<evidence type="ECO:0000259" key="1">
    <source>
        <dbReference type="Pfam" id="PF00501"/>
    </source>
</evidence>
<dbReference type="Proteomes" id="UP000827133">
    <property type="component" value="Unassembled WGS sequence"/>
</dbReference>
<accession>A0A9P8D4Q3</accession>
<dbReference type="PANTHER" id="PTHR24096:SF424">
    <property type="entry name" value="ACETYL-COA SYNTHETASE-LIKE PROTEIN-RELATED"/>
    <property type="match status" value="1"/>
</dbReference>
<dbReference type="GO" id="GO:0016405">
    <property type="term" value="F:CoA-ligase activity"/>
    <property type="evidence" value="ECO:0007669"/>
    <property type="project" value="TreeGrafter"/>
</dbReference>
<dbReference type="SUPFAM" id="SSF56801">
    <property type="entry name" value="Acetyl-CoA synthetase-like"/>
    <property type="match status" value="1"/>
</dbReference>
<feature type="domain" description="AMP-dependent synthetase/ligase" evidence="1">
    <location>
        <begin position="29"/>
        <end position="118"/>
    </location>
</feature>
<proteinExistence type="predicted"/>
<dbReference type="Pfam" id="PF00501">
    <property type="entry name" value="AMP-binding"/>
    <property type="match status" value="1"/>
</dbReference>
<comment type="caution">
    <text evidence="2">The sequence shown here is derived from an EMBL/GenBank/DDBJ whole genome shotgun (WGS) entry which is preliminary data.</text>
</comment>
<sequence>MPIQSRWSTPTPQISLPTWVFGSEQYGPRNEKIAFVDADDPNNTLTIWEFEIYSKRLAVGLRRLGVKPGDRVLEFFENGIFAPCLFFGIIMAGAIYTGASSSSTSLELSYQLKDSGVVGTNVQGYEVPRAYVVRRPSSCLTAHNIMSWMEIKVASYKRLEGGIVFVNDIPRTQLN</sequence>